<feature type="non-terminal residue" evidence="3">
    <location>
        <position position="1"/>
    </location>
</feature>
<sequence>HREGATGATEETLKDNGKEDEEEAGDIAPCALCSAADALFNRIKVRRQRSTLRAMGGGALKQLNTFSVLNYYLCPRPPPRERTLFFFNKVMDSWSEEKILRLINVYKIKTLLWDPKNENHFKKNLKEDAWREIADEMETTAEQCKKKIISLLASFRQEKNKTKQGTSTGKGRDEVYCSRWFAYEAFRCLDTVVRRAMAGPISLLDYDKSLTHRLRPQARYCQILAHHCPKPVFLNVDDNAPHVSAGDLWKRG</sequence>
<dbReference type="PANTHER" id="PTHR12243">
    <property type="entry name" value="MADF DOMAIN TRANSCRIPTION FACTOR"/>
    <property type="match status" value="1"/>
</dbReference>
<dbReference type="OrthoDB" id="7408914at2759"/>
<proteinExistence type="predicted"/>
<dbReference type="GO" id="GO:0006357">
    <property type="term" value="P:regulation of transcription by RNA polymerase II"/>
    <property type="evidence" value="ECO:0007669"/>
    <property type="project" value="TreeGrafter"/>
</dbReference>
<evidence type="ECO:0000259" key="2">
    <source>
        <dbReference type="PROSITE" id="PS51029"/>
    </source>
</evidence>
<reference evidence="3" key="1">
    <citation type="submission" date="2022-03" db="EMBL/GenBank/DDBJ databases">
        <authorList>
            <person name="Sayadi A."/>
        </authorList>
    </citation>
    <scope>NUCLEOTIDE SEQUENCE</scope>
</reference>
<evidence type="ECO:0000313" key="3">
    <source>
        <dbReference type="EMBL" id="CAH2008732.1"/>
    </source>
</evidence>
<dbReference type="PANTHER" id="PTHR12243:SF69">
    <property type="entry name" value="SI:CH73-59F11.3"/>
    <property type="match status" value="1"/>
</dbReference>
<dbReference type="EMBL" id="CAKOFQ010007829">
    <property type="protein sequence ID" value="CAH2008732.1"/>
    <property type="molecule type" value="Genomic_DNA"/>
</dbReference>
<dbReference type="PROSITE" id="PS51029">
    <property type="entry name" value="MADF"/>
    <property type="match status" value="1"/>
</dbReference>
<keyword evidence="4" id="KW-1185">Reference proteome</keyword>
<dbReference type="InterPro" id="IPR039353">
    <property type="entry name" value="TF_Adf1"/>
</dbReference>
<dbReference type="GO" id="GO:0005634">
    <property type="term" value="C:nucleus"/>
    <property type="evidence" value="ECO:0007669"/>
    <property type="project" value="TreeGrafter"/>
</dbReference>
<dbReference type="Pfam" id="PF10545">
    <property type="entry name" value="MADF_DNA_bdg"/>
    <property type="match status" value="1"/>
</dbReference>
<feature type="domain" description="MADF" evidence="2">
    <location>
        <begin position="101"/>
        <end position="194"/>
    </location>
</feature>
<accession>A0A9P0MAD4</accession>
<feature type="region of interest" description="Disordered" evidence="1">
    <location>
        <begin position="1"/>
        <end position="20"/>
    </location>
</feature>
<gene>
    <name evidence="3" type="ORF">ACAOBT_LOCUS30413</name>
</gene>
<name>A0A9P0MAD4_ACAOB</name>
<organism evidence="3 4">
    <name type="scientific">Acanthoscelides obtectus</name>
    <name type="common">Bean weevil</name>
    <name type="synonym">Bruchus obtectus</name>
    <dbReference type="NCBI Taxonomy" id="200917"/>
    <lineage>
        <taxon>Eukaryota</taxon>
        <taxon>Metazoa</taxon>
        <taxon>Ecdysozoa</taxon>
        <taxon>Arthropoda</taxon>
        <taxon>Hexapoda</taxon>
        <taxon>Insecta</taxon>
        <taxon>Pterygota</taxon>
        <taxon>Neoptera</taxon>
        <taxon>Endopterygota</taxon>
        <taxon>Coleoptera</taxon>
        <taxon>Polyphaga</taxon>
        <taxon>Cucujiformia</taxon>
        <taxon>Chrysomeloidea</taxon>
        <taxon>Chrysomelidae</taxon>
        <taxon>Bruchinae</taxon>
        <taxon>Bruchini</taxon>
        <taxon>Acanthoscelides</taxon>
    </lineage>
</organism>
<dbReference type="AlphaFoldDB" id="A0A9P0MAD4"/>
<dbReference type="InterPro" id="IPR006578">
    <property type="entry name" value="MADF-dom"/>
</dbReference>
<evidence type="ECO:0000256" key="1">
    <source>
        <dbReference type="SAM" id="MobiDB-lite"/>
    </source>
</evidence>
<protein>
    <recommendedName>
        <fullName evidence="2">MADF domain-containing protein</fullName>
    </recommendedName>
</protein>
<evidence type="ECO:0000313" key="4">
    <source>
        <dbReference type="Proteomes" id="UP001152888"/>
    </source>
</evidence>
<dbReference type="Proteomes" id="UP001152888">
    <property type="component" value="Unassembled WGS sequence"/>
</dbReference>
<comment type="caution">
    <text evidence="3">The sequence shown here is derived from an EMBL/GenBank/DDBJ whole genome shotgun (WGS) entry which is preliminary data.</text>
</comment>
<dbReference type="SMART" id="SM00595">
    <property type="entry name" value="MADF"/>
    <property type="match status" value="1"/>
</dbReference>
<dbReference type="GO" id="GO:0005667">
    <property type="term" value="C:transcription regulator complex"/>
    <property type="evidence" value="ECO:0007669"/>
    <property type="project" value="TreeGrafter"/>
</dbReference>